<sequence length="135" mass="15310">MWAVSPILTKPPLIPFTNPHPPRHPQNLAFSSSSKYISSLNCSPKTPNPTPKREDKESEGRELSGSDVLWALHRATANKKSKNNKRRKHVSSSVMSSNTHEDGVVDYTNVRPLRIKMEWGVKLNDLEKRLQELSQ</sequence>
<gene>
    <name evidence="2" type="ORF">CFOL_v3_18005</name>
</gene>
<dbReference type="AlphaFoldDB" id="A0A1Q3C2T3"/>
<proteinExistence type="predicted"/>
<dbReference type="EMBL" id="BDDD01001242">
    <property type="protein sequence ID" value="GAV74525.1"/>
    <property type="molecule type" value="Genomic_DNA"/>
</dbReference>
<organism evidence="2 3">
    <name type="scientific">Cephalotus follicularis</name>
    <name type="common">Albany pitcher plant</name>
    <dbReference type="NCBI Taxonomy" id="3775"/>
    <lineage>
        <taxon>Eukaryota</taxon>
        <taxon>Viridiplantae</taxon>
        <taxon>Streptophyta</taxon>
        <taxon>Embryophyta</taxon>
        <taxon>Tracheophyta</taxon>
        <taxon>Spermatophyta</taxon>
        <taxon>Magnoliopsida</taxon>
        <taxon>eudicotyledons</taxon>
        <taxon>Gunneridae</taxon>
        <taxon>Pentapetalae</taxon>
        <taxon>rosids</taxon>
        <taxon>fabids</taxon>
        <taxon>Oxalidales</taxon>
        <taxon>Cephalotaceae</taxon>
        <taxon>Cephalotus</taxon>
    </lineage>
</organism>
<dbReference type="Proteomes" id="UP000187406">
    <property type="component" value="Unassembled WGS sequence"/>
</dbReference>
<feature type="compositionally biased region" description="Polar residues" evidence="1">
    <location>
        <begin position="28"/>
        <end position="45"/>
    </location>
</feature>
<dbReference type="PANTHER" id="PTHR37728:SF1">
    <property type="entry name" value="OS06G0132300 PROTEIN"/>
    <property type="match status" value="1"/>
</dbReference>
<feature type="region of interest" description="Disordered" evidence="1">
    <location>
        <begin position="11"/>
        <end position="100"/>
    </location>
</feature>
<name>A0A1Q3C2T3_CEPFO</name>
<dbReference type="PANTHER" id="PTHR37728">
    <property type="entry name" value="BNAA04G26730D PROTEIN"/>
    <property type="match status" value="1"/>
</dbReference>
<keyword evidence="3" id="KW-1185">Reference proteome</keyword>
<dbReference type="InParanoid" id="A0A1Q3C2T3"/>
<evidence type="ECO:0000256" key="1">
    <source>
        <dbReference type="SAM" id="MobiDB-lite"/>
    </source>
</evidence>
<dbReference type="FunCoup" id="A0A1Q3C2T3">
    <property type="interactions" value="24"/>
</dbReference>
<dbReference type="OrthoDB" id="1295485at2759"/>
<feature type="compositionally biased region" description="Basic and acidic residues" evidence="1">
    <location>
        <begin position="51"/>
        <end position="64"/>
    </location>
</feature>
<feature type="compositionally biased region" description="Basic residues" evidence="1">
    <location>
        <begin position="76"/>
        <end position="90"/>
    </location>
</feature>
<comment type="caution">
    <text evidence="2">The sequence shown here is derived from an EMBL/GenBank/DDBJ whole genome shotgun (WGS) entry which is preliminary data.</text>
</comment>
<evidence type="ECO:0000313" key="2">
    <source>
        <dbReference type="EMBL" id="GAV74525.1"/>
    </source>
</evidence>
<accession>A0A1Q3C2T3</accession>
<protein>
    <submittedName>
        <fullName evidence="2">Uncharacterized protein</fullName>
    </submittedName>
</protein>
<evidence type="ECO:0000313" key="3">
    <source>
        <dbReference type="Proteomes" id="UP000187406"/>
    </source>
</evidence>
<reference evidence="3" key="1">
    <citation type="submission" date="2016-04" db="EMBL/GenBank/DDBJ databases">
        <title>Cephalotus genome sequencing.</title>
        <authorList>
            <person name="Fukushima K."/>
            <person name="Hasebe M."/>
            <person name="Fang X."/>
        </authorList>
    </citation>
    <scope>NUCLEOTIDE SEQUENCE [LARGE SCALE GENOMIC DNA]</scope>
    <source>
        <strain evidence="3">cv. St1</strain>
    </source>
</reference>